<keyword evidence="1" id="KW-0732">Signal</keyword>
<reference evidence="2 3" key="1">
    <citation type="submission" date="2015-03" db="EMBL/GenBank/DDBJ databases">
        <title>Genome sequencing of Methylobacterium aquaticum DSM16371 type strain.</title>
        <authorList>
            <person name="Chaudhry V."/>
            <person name="Patil P.B."/>
        </authorList>
    </citation>
    <scope>NUCLEOTIDE SEQUENCE [LARGE SCALE GENOMIC DNA]</scope>
    <source>
        <strain evidence="2 3">DSM 16371</strain>
    </source>
</reference>
<protein>
    <submittedName>
        <fullName evidence="2">Uncharacterized protein</fullName>
    </submittedName>
</protein>
<sequence>MNNVIGLSRVTPAARVLGATVLTALALAGCDTVSRATATRQFAVVEADKTGATEVNIASLTDVIQRNPSDAAAYNTRGAAYARA</sequence>
<evidence type="ECO:0000313" key="3">
    <source>
        <dbReference type="Proteomes" id="UP000035929"/>
    </source>
</evidence>
<name>A0A0J6RPY5_9HYPH</name>
<comment type="caution">
    <text evidence="2">The sequence shown here is derived from an EMBL/GenBank/DDBJ whole genome shotgun (WGS) entry which is preliminary data.</text>
</comment>
<evidence type="ECO:0000256" key="1">
    <source>
        <dbReference type="SAM" id="SignalP"/>
    </source>
</evidence>
<dbReference type="Proteomes" id="UP000035929">
    <property type="component" value="Unassembled WGS sequence"/>
</dbReference>
<dbReference type="AlphaFoldDB" id="A0A0J6RPY5"/>
<proteinExistence type="predicted"/>
<feature type="non-terminal residue" evidence="2">
    <location>
        <position position="84"/>
    </location>
</feature>
<accession>A0A0J6RPY5</accession>
<feature type="chain" id="PRO_5005280942" evidence="1">
    <location>
        <begin position="29"/>
        <end position="84"/>
    </location>
</feature>
<feature type="signal peptide" evidence="1">
    <location>
        <begin position="1"/>
        <end position="28"/>
    </location>
</feature>
<gene>
    <name evidence="2" type="ORF">VP06_32890</name>
</gene>
<dbReference type="EMBL" id="LABX01000400">
    <property type="protein sequence ID" value="KMO24930.1"/>
    <property type="molecule type" value="Genomic_DNA"/>
</dbReference>
<evidence type="ECO:0000313" key="2">
    <source>
        <dbReference type="EMBL" id="KMO24930.1"/>
    </source>
</evidence>
<organism evidence="2 3">
    <name type="scientific">Methylobacterium aquaticum</name>
    <dbReference type="NCBI Taxonomy" id="270351"/>
    <lineage>
        <taxon>Bacteria</taxon>
        <taxon>Pseudomonadati</taxon>
        <taxon>Pseudomonadota</taxon>
        <taxon>Alphaproteobacteria</taxon>
        <taxon>Hyphomicrobiales</taxon>
        <taxon>Methylobacteriaceae</taxon>
        <taxon>Methylobacterium</taxon>
    </lineage>
</organism>